<accession>A0A176TPM6</accession>
<keyword evidence="2" id="KW-1185">Reference proteome</keyword>
<proteinExistence type="predicted"/>
<dbReference type="AlphaFoldDB" id="A0A0E3BV07"/>
<gene>
    <name evidence="1" type="ORF">P608_12005</name>
</gene>
<accession>A0A0E3BV07</accession>
<organism evidence="1 2">
    <name type="scientific">Comamonas thiooxydans</name>
    <dbReference type="NCBI Taxonomy" id="363952"/>
    <lineage>
        <taxon>Bacteria</taxon>
        <taxon>Pseudomonadati</taxon>
        <taxon>Pseudomonadota</taxon>
        <taxon>Betaproteobacteria</taxon>
        <taxon>Burkholderiales</taxon>
        <taxon>Comamonadaceae</taxon>
        <taxon>Comamonas</taxon>
    </lineage>
</organism>
<dbReference type="EMBL" id="AWTP01000109">
    <property type="protein sequence ID" value="KGH11876.1"/>
    <property type="molecule type" value="Genomic_DNA"/>
</dbReference>
<protein>
    <submittedName>
        <fullName evidence="1">Uncharacterized protein</fullName>
    </submittedName>
</protein>
<evidence type="ECO:0000313" key="1">
    <source>
        <dbReference type="EMBL" id="KGH11876.1"/>
    </source>
</evidence>
<sequence>MVAVLKAGAAAVLGCGSALTEASWMSMYSKCGFTGMANERTRQKAPLLSDVMLKLEGGQA</sequence>
<reference evidence="1 2" key="1">
    <citation type="submission" date="2013-09" db="EMBL/GenBank/DDBJ databases">
        <title>High correlation between genotypes and phenotypes of environmental bacteria Comamonas testosteroni strains.</title>
        <authorList>
            <person name="Liu L."/>
            <person name="Zhu W."/>
            <person name="Xia X."/>
            <person name="Xu B."/>
            <person name="Luo M."/>
            <person name="Wang G."/>
        </authorList>
    </citation>
    <scope>NUCLEOTIDE SEQUENCE [LARGE SCALE GENOMIC DNA]</scope>
    <source>
        <strain evidence="1 2">DF2</strain>
    </source>
</reference>
<evidence type="ECO:0000313" key="2">
    <source>
        <dbReference type="Proteomes" id="UP000029549"/>
    </source>
</evidence>
<name>A0A0E3BV07_9BURK</name>
<comment type="caution">
    <text evidence="1">The sequence shown here is derived from an EMBL/GenBank/DDBJ whole genome shotgun (WGS) entry which is preliminary data.</text>
</comment>
<dbReference type="Proteomes" id="UP000029549">
    <property type="component" value="Unassembled WGS sequence"/>
</dbReference>